<reference evidence="3" key="1">
    <citation type="submission" date="2017-04" db="EMBL/GenBank/DDBJ databases">
        <authorList>
            <person name="Abille Z."/>
            <person name="Afsharjavan R."/>
            <person name="Alms C.E."/>
            <person name="Anil A."/>
            <person name="Azuma E.A."/>
            <person name="Boateng D."/>
            <person name="Bowden K.V."/>
            <person name="Bui Q."/>
            <person name="Callaghan K.D."/>
            <person name="Canova P.N."/>
            <person name="Carter A.-G.V."/>
            <person name="Carty B."/>
            <person name="Choudhary A."/>
            <person name="Chugh K."/>
            <person name="Clark C.B."/>
            <person name="Clark J."/>
            <person name="Cortez R."/>
            <person name="Dalwadi R.M."/>
            <person name="Daou G."/>
            <person name="Das M."/>
            <person name="Dasari S."/>
            <person name="Davis E.H."/>
            <person name="Defreitas N."/>
            <person name="Demirji J."/>
            <person name="Endres C."/>
            <person name="Fakhar S."/>
            <person name="Feeley N."/>
            <person name="Flores D.C."/>
            <person name="Fowler A.R."/>
            <person name="George T."/>
            <person name="Greis H.L."/>
            <person name="Groleau D.L."/>
            <person name="Gulati J.K."/>
            <person name="Guzman W."/>
            <person name="Hallworth A.N."/>
            <person name="Hariri A."/>
            <person name="Haya V.N."/>
            <person name="Hoffman A.K."/>
            <person name="Horne B."/>
            <person name="Howard T."/>
            <person name="Iglesia A.J."/>
            <person name="Ijezie O.D."/>
            <person name="Incognito N.A."/>
            <person name="Inen J.A."/>
            <person name="Jaiswal A."/>
            <person name="Jezek R.A."/>
            <person name="Kawa A.C."/>
            <person name="Khan F."/>
            <person name="Khin A.C."/>
            <person name="Knapo J."/>
            <person name="Kong A.S."/>
            <person name="Le B.Q."/>
            <person name="Le Q.M."/>
            <person name="Le T.-H.M."/>
            <person name="Lee M."/>
            <person name="Lockwood J.L."/>
            <person name="Loto-Rojas G.S."/>
            <person name="Mantzavinos A."/>
            <person name="Martinez D.R."/>
            <person name="Meadows A.R."/>
            <person name="Mehr S."/>
            <person name="Mellon M.N."/>
            <person name="Memon S."/>
            <person name="Miller B."/>
            <person name="Min S."/>
            <person name="Mitchell L.M."/>
            <person name="Mohamed I.R."/>
            <person name="Mohammed F.O."/>
            <person name="More S."/>
            <person name="Muntaha S."/>
            <person name="Nadeem I."/>
            <person name="Ndjeumen-Njinguet A.S."/>
            <person name="Ng P."/>
            <person name="Ngu V.E."/>
            <person name="Nguyen B.N."/>
            <person name="OHern C.T."/>
            <person name="Oboh U.S."/>
            <person name="Pagano C.W."/>
            <person name="Panakal P.R."/>
            <person name="Park D.A."/>
            <person name="Parsana D."/>
            <person name="Patel P."/>
            <person name="Patel V.S."/>
            <person name="Patwardhan V.M."/>
            <person name="Pawar S.D."/>
            <person name="Payne V.R."/>
            <person name="Petricel I.M."/>
            <person name="Phillips C."/>
            <person name="Puglisi K.M."/>
            <person name="Ramaprasad G."/>
            <person name="Raza A.S."/>
            <person name="Rivera-Oven A.G."/>
            <person name="Robins E."/>
            <person name="Roeun D.C."/>
            <person name="Rostovtseva N."/>
            <person name="Sadat M."/>
            <person name="Seas A."/>
            <person name="So E.J."/>
            <person name="Sogbesan C."/>
            <person name="Strumsky L.A."/>
            <person name="Sun J.L."/>
            <person name="Sutherland H.J."/>
            <person name="Tchakounte I."/>
            <person name="Tewell J.R."/>
            <person name="Thapa D.J."/>
            <person name="Tkach Y."/>
            <person name="Tran C.D."/>
            <person name="Tran V."/>
            <person name="Vithayathil T."/>
            <person name="Vivekanandan A."/>
            <person name="Wang S.R."/>
            <person name="White E."/>
            <person name="Yang A.L."/>
            <person name="Ye D.T."/>
            <person name="Yirenkyi M."/>
            <person name="Zarb J.S."/>
            <person name="Zhang S."/>
            <person name="Zhou M.T."/>
            <person name="Cao A."/>
            <person name="Nguyen K.M."/>
            <person name="Patel K."/>
            <person name="Patel P."/>
            <person name="Pennington E."/>
            <person name="Sendze O."/>
            <person name="Zahangir S."/>
            <person name="Correa-Mendez M."/>
            <person name="Fabian M.F."/>
            <person name="Liu S."/>
            <person name="Jethmalani Y."/>
            <person name="Nunn R."/>
            <person name="Prakash A."/>
            <person name="Louise T."/>
            <person name="Russell D.A."/>
            <person name="Hatfull G.F."/>
            <person name="Erill I."/>
            <person name="Caruso S.M."/>
        </authorList>
    </citation>
    <scope>NUCLEOTIDE SEQUENCE [LARGE SCALE GENOMIC DNA]</scope>
</reference>
<accession>A0A1X9SGA3</accession>
<evidence type="ECO:0000313" key="2">
    <source>
        <dbReference type="EMBL" id="ARQ95096.1"/>
    </source>
</evidence>
<name>A0A1X9SGA3_9CAUD</name>
<proteinExistence type="predicted"/>
<evidence type="ECO:0000313" key="3">
    <source>
        <dbReference type="Proteomes" id="UP000222741"/>
    </source>
</evidence>
<dbReference type="EMBL" id="KY888882">
    <property type="protein sequence ID" value="ARQ95096.1"/>
    <property type="molecule type" value="Genomic_DNA"/>
</dbReference>
<sequence>MILYMDSHTGMIITAVGVIAMGYLMFWFLHKMK</sequence>
<protein>
    <recommendedName>
        <fullName evidence="4">DUF3149 domain-containing protein</fullName>
    </recommendedName>
</protein>
<keyword evidence="1" id="KW-1133">Transmembrane helix</keyword>
<evidence type="ECO:0008006" key="4">
    <source>
        <dbReference type="Google" id="ProtNLM"/>
    </source>
</evidence>
<keyword evidence="1" id="KW-0472">Membrane</keyword>
<organism evidence="2 3">
    <name type="scientific">Bacillus phage Flapjack</name>
    <dbReference type="NCBI Taxonomy" id="1983465"/>
    <lineage>
        <taxon>Viruses</taxon>
        <taxon>Duplodnaviria</taxon>
        <taxon>Heunggongvirae</taxon>
        <taxon>Uroviricota</taxon>
        <taxon>Caudoviricetes</taxon>
        <taxon>Herelleviridae</taxon>
        <taxon>Bastillevirinae</taxon>
        <taxon>Bequatrovirus</taxon>
        <taxon>Bequatrovirus spock</taxon>
    </lineage>
</organism>
<gene>
    <name evidence="2" type="ORF">FLAPJACK_226</name>
</gene>
<evidence type="ECO:0000256" key="1">
    <source>
        <dbReference type="SAM" id="Phobius"/>
    </source>
</evidence>
<keyword evidence="1" id="KW-0812">Transmembrane</keyword>
<dbReference type="Proteomes" id="UP000222741">
    <property type="component" value="Segment"/>
</dbReference>
<feature type="transmembrane region" description="Helical" evidence="1">
    <location>
        <begin position="12"/>
        <end position="29"/>
    </location>
</feature>